<dbReference type="InterPro" id="IPR000868">
    <property type="entry name" value="Isochorismatase-like_dom"/>
</dbReference>
<dbReference type="GO" id="GO:0016787">
    <property type="term" value="F:hydrolase activity"/>
    <property type="evidence" value="ECO:0007669"/>
    <property type="project" value="UniProtKB-KW"/>
</dbReference>
<keyword evidence="4" id="KW-1185">Reference proteome</keyword>
<evidence type="ECO:0000259" key="2">
    <source>
        <dbReference type="Pfam" id="PF00857"/>
    </source>
</evidence>
<dbReference type="InterPro" id="IPR050272">
    <property type="entry name" value="Isochorismatase-like_hydrls"/>
</dbReference>
<accession>A0A4Q7L2K2</accession>
<sequence>MTATGCACCRTCSGLSVRAYRFGAMTTLENRPHTALLVVDVQNGVVDGAYERDAVVANIGTLVEKARSGRVPVVWVQQTDEEFIEGTEEWRIVSELTPEDAEPKVLKEYGDSFEETDLEGVLSKLAVGRLLVTGAQTDACIRGTIHGALTRGYDTILVSDAHTTEDHTSYGAPPPDAVIAHTNLYWAYETAPGRTAGTVTTAEAVGQIQPSS</sequence>
<name>A0A4Q7L2K2_9PSEU</name>
<gene>
    <name evidence="3" type="ORF">EV193_102353</name>
</gene>
<proteinExistence type="predicted"/>
<evidence type="ECO:0000256" key="1">
    <source>
        <dbReference type="ARBA" id="ARBA00022801"/>
    </source>
</evidence>
<protein>
    <submittedName>
        <fullName evidence="3">Nicotinamidase-related amidase</fullName>
    </submittedName>
</protein>
<feature type="domain" description="Isochorismatase-like" evidence="2">
    <location>
        <begin position="34"/>
        <end position="166"/>
    </location>
</feature>
<dbReference type="Pfam" id="PF00857">
    <property type="entry name" value="Isochorismatase"/>
    <property type="match status" value="1"/>
</dbReference>
<reference evidence="3 4" key="1">
    <citation type="submission" date="2019-02" db="EMBL/GenBank/DDBJ databases">
        <title>Genomic Encyclopedia of Type Strains, Phase IV (KMG-IV): sequencing the most valuable type-strain genomes for metagenomic binning, comparative biology and taxonomic classification.</title>
        <authorList>
            <person name="Goeker M."/>
        </authorList>
    </citation>
    <scope>NUCLEOTIDE SEQUENCE [LARGE SCALE GENOMIC DNA]</scope>
    <source>
        <strain evidence="3 4">DSM 101727</strain>
    </source>
</reference>
<dbReference type="PANTHER" id="PTHR43540">
    <property type="entry name" value="PEROXYUREIDOACRYLATE/UREIDOACRYLATE AMIDOHYDROLASE-RELATED"/>
    <property type="match status" value="1"/>
</dbReference>
<dbReference type="PANTHER" id="PTHR43540:SF14">
    <property type="entry name" value="ISOCHORISMATASE"/>
    <property type="match status" value="1"/>
</dbReference>
<dbReference type="Proteomes" id="UP000294257">
    <property type="component" value="Unassembled WGS sequence"/>
</dbReference>
<dbReference type="AlphaFoldDB" id="A0A4Q7L2K2"/>
<dbReference type="InterPro" id="IPR036380">
    <property type="entry name" value="Isochorismatase-like_sf"/>
</dbReference>
<dbReference type="SUPFAM" id="SSF52499">
    <property type="entry name" value="Isochorismatase-like hydrolases"/>
    <property type="match status" value="1"/>
</dbReference>
<evidence type="ECO:0000313" key="4">
    <source>
        <dbReference type="Proteomes" id="UP000294257"/>
    </source>
</evidence>
<keyword evidence="1" id="KW-0378">Hydrolase</keyword>
<comment type="caution">
    <text evidence="3">The sequence shown here is derived from an EMBL/GenBank/DDBJ whole genome shotgun (WGS) entry which is preliminary data.</text>
</comment>
<dbReference type="EMBL" id="SGWQ01000002">
    <property type="protein sequence ID" value="RZS43374.1"/>
    <property type="molecule type" value="Genomic_DNA"/>
</dbReference>
<evidence type="ECO:0000313" key="3">
    <source>
        <dbReference type="EMBL" id="RZS43374.1"/>
    </source>
</evidence>
<dbReference type="Gene3D" id="3.40.50.850">
    <property type="entry name" value="Isochorismatase-like"/>
    <property type="match status" value="1"/>
</dbReference>
<organism evidence="3 4">
    <name type="scientific">Herbihabitans rhizosphaerae</name>
    <dbReference type="NCBI Taxonomy" id="1872711"/>
    <lineage>
        <taxon>Bacteria</taxon>
        <taxon>Bacillati</taxon>
        <taxon>Actinomycetota</taxon>
        <taxon>Actinomycetes</taxon>
        <taxon>Pseudonocardiales</taxon>
        <taxon>Pseudonocardiaceae</taxon>
        <taxon>Herbihabitans</taxon>
    </lineage>
</organism>